<organism evidence="6 7">
    <name type="scientific">Paracidovorax valerianellae</name>
    <dbReference type="NCBI Taxonomy" id="187868"/>
    <lineage>
        <taxon>Bacteria</taxon>
        <taxon>Pseudomonadati</taxon>
        <taxon>Pseudomonadota</taxon>
        <taxon>Betaproteobacteria</taxon>
        <taxon>Burkholderiales</taxon>
        <taxon>Comamonadaceae</taxon>
        <taxon>Paracidovorax</taxon>
    </lineage>
</organism>
<feature type="domain" description="Dystroglycan-type cadherin-like" evidence="5">
    <location>
        <begin position="2338"/>
        <end position="2438"/>
    </location>
</feature>
<name>A0A1G6V3H8_9BURK</name>
<evidence type="ECO:0000256" key="2">
    <source>
        <dbReference type="ARBA" id="ARBA00022525"/>
    </source>
</evidence>
<dbReference type="InterPro" id="IPR018511">
    <property type="entry name" value="Hemolysin-typ_Ca-bd_CS"/>
</dbReference>
<feature type="region of interest" description="Disordered" evidence="4">
    <location>
        <begin position="2640"/>
        <end position="2659"/>
    </location>
</feature>
<dbReference type="SUPFAM" id="SSF49313">
    <property type="entry name" value="Cadherin-like"/>
    <property type="match status" value="3"/>
</dbReference>
<feature type="compositionally biased region" description="Polar residues" evidence="4">
    <location>
        <begin position="2640"/>
        <end position="2654"/>
    </location>
</feature>
<dbReference type="Proteomes" id="UP000198781">
    <property type="component" value="Unassembled WGS sequence"/>
</dbReference>
<dbReference type="InterPro" id="IPR006644">
    <property type="entry name" value="Cadg"/>
</dbReference>
<dbReference type="PRINTS" id="PR00313">
    <property type="entry name" value="CABNDNGRPT"/>
</dbReference>
<dbReference type="STRING" id="187868.SAMN05192589_106224"/>
<dbReference type="GO" id="GO:0005576">
    <property type="term" value="C:extracellular region"/>
    <property type="evidence" value="ECO:0007669"/>
    <property type="project" value="UniProtKB-SubCell"/>
</dbReference>
<dbReference type="GO" id="GO:0005509">
    <property type="term" value="F:calcium ion binding"/>
    <property type="evidence" value="ECO:0007669"/>
    <property type="project" value="InterPro"/>
</dbReference>
<dbReference type="PROSITE" id="PS00330">
    <property type="entry name" value="HEMOLYSIN_CALCIUM"/>
    <property type="match status" value="12"/>
</dbReference>
<gene>
    <name evidence="6" type="ORF">SAMN05192589_106224</name>
</gene>
<evidence type="ECO:0000313" key="6">
    <source>
        <dbReference type="EMBL" id="SDD47486.1"/>
    </source>
</evidence>
<evidence type="ECO:0000259" key="5">
    <source>
        <dbReference type="SMART" id="SM00736"/>
    </source>
</evidence>
<dbReference type="Pfam" id="PF06594">
    <property type="entry name" value="HCBP_related"/>
    <property type="match status" value="2"/>
</dbReference>
<dbReference type="PANTHER" id="PTHR38340">
    <property type="entry name" value="S-LAYER PROTEIN"/>
    <property type="match status" value="1"/>
</dbReference>
<reference evidence="6 7" key="1">
    <citation type="submission" date="2016-10" db="EMBL/GenBank/DDBJ databases">
        <authorList>
            <person name="de Groot N.N."/>
        </authorList>
    </citation>
    <scope>NUCLEOTIDE SEQUENCE [LARGE SCALE GENOMIC DNA]</scope>
    <source>
        <strain evidence="6 7">DSM 16619</strain>
    </source>
</reference>
<comment type="subcellular location">
    <subcellularLocation>
        <location evidence="1">Secreted</location>
    </subcellularLocation>
</comment>
<evidence type="ECO:0000256" key="1">
    <source>
        <dbReference type="ARBA" id="ARBA00004613"/>
    </source>
</evidence>
<feature type="domain" description="Dystroglycan-type cadherin-like" evidence="5">
    <location>
        <begin position="2439"/>
        <end position="2539"/>
    </location>
</feature>
<dbReference type="InterPro" id="IPR013783">
    <property type="entry name" value="Ig-like_fold"/>
</dbReference>
<feature type="non-terminal residue" evidence="6">
    <location>
        <position position="1"/>
    </location>
</feature>
<evidence type="ECO:0000313" key="7">
    <source>
        <dbReference type="Proteomes" id="UP000198781"/>
    </source>
</evidence>
<sequence length="3128" mass="321592">TAASAQTWLQAQYTDPVSGQARALGPQAQMLQSALREIDAIAKEAVRVTTLVAGGTGEGASARPKEVTAQDIAGLDLNYRLAMQIAGQHTRSASLAAGAGQGFGDKQYGGQLANQYDVVGDTSPSVVSNSQWHYGQDVRIGIEDQPLYRGGIGGGILMDAIALKSPDLLVDQYALRDFGDTHSLVLLVDSLSLQNTLLSLVPPEQRTQESAKELFKALYQAATDKKRVDGDLLAGAGQGKAEGDLLENLVNVLADTVLGTQAKADRLKGNTEGGTWALTQDEDGYSGRDRFYAVLEKVQKGIEDLKLDKPFALASTGAATALIRSARSDFGDFLALQTLSPFALHMADAQAGQDAIGARWGAAYTDWKSDQQALAAGQSTADLRISDQWLTDRAGLLERKNAFGIANLNSFDLTPIPEQGPRATAPYHLEDTYYEDANSGYKVRQGATTNATRNVYFGDGEDNQFVGRALEDHLYGGAGNDTLDGKGGGDYLEGGAGKDVYRFNGQFGNDTVWDADGSGTLEFDGVAMPLAVLRRYGTDDAWEDASGQFLFTRIPQGKGSGDRVDVRITKYTSATDKTVQGTVTVRNYRAGAFGLTLGQEQEVVPMLGGAKTSLVVRAGNSSDPTIAAAADVPRLYESAASLQYEGTDDAAKWVYANDSDGGQIVQTGAGDDRIFVGRVYESTVQPGAENWAPRPDEDEDHVVAGAGNDVVLTGYGSDTIEGGDGDDQLFSAMVGSYESVGSGEIGVWAGQAAQNHDAADAGSSDFVDGGAGNDLIRGGMGGDVLLGGTGDDTAYGMEGDDLLVGGEGGDTMYGDGLYWAEDELLVDQTIRSYDHRGNDTLLGGAGQDHLVGGLGEDQIFGGEGRDELYGDGDGAFVEGRNNPAWIPGQYHAADTIDGGDGNDFILGGGGSDVLLGGVGNDLISGDQYDRIQVDAQYQGNDHIEGGDGNDQLFGDGGNDVVMGGADNDILAGGDGNDVLWGGAGADRLDGGLGDDVYYFAPGDIEAGRKEVIQDEGGKDRIEFMTGVSPKDVSVRRVGAEIVLVMGDGAVVGVQGDIRTIESVAFSDGTQWSTSELVAAATRTTDLSDTVQTVLADSTVDGGGGNDQLSGDGWKDTLLGGAADDELRGNGGDDVLDGGAGNDEVFGGEGRDVVLFGRGDGRDQYFAGTAGAGQGDVLRLKAGLALSDLVLLRGGDDLIMRIVDGDEQLTVRSAFGSEPLERLEFADGRVVALADLPLASGQSQATQGDDVIYVGAGGETVDALSGQDTVQGGKGDDTLDGGAGDDSLLGNAGNDVLRDFSGRNGFYGGDGDDRISGTGNYVDAGAGNDTVDVAGAVIRLGSGDDTVILRKSDASPGRSRVIDGASNDVTRRTFRFASGISPSQVGFKSLSDEGRKDLWVTWPGSASAGVQDLRIEGFMDLQTPYRGGIRFVFEDAPETVWGFDDVFLRANSGTAGDDALRGTSGNDELRGLAGNDSIEGFAGNDVLDGGPGADTLRGGDGNDTLIAGEGSAMGSDMLYGEAGDDVLVASTSGTSRLSGGEGADTFRIGPGGRHVIVQDDAVSQDVLEFDASIAPKDVTVTHVNGAAMLVARDPVSGAIRVSVELQGLLRNAQPGGVTEVRFAGNPATVWTLENLRERALQGTAGADTLTGFDWRDDRLVGGMGNDTLAGGLGDDVYLVGKGEGRDVITETSGTDTLRFGAGIAAADVKLVRTSSPPTDLTGRTTAFAAADSLVAVLPGGGQVWIPGFFSAGGGIEGIEFADGARWSLQDIQSRTADARGTANAMQGTAGDDTFTVDHVADTIAEGSGQGTDTVNSSVSYVLPGEVENLTLTGSLDIAGVGNAAANVITGNAGNNVLNGMGGVDRLMGGAGDDIYVDAAGGAYDNNKDVIVERAGEGKDTLLLDAKNRVLDENVENLVLIDWSNSNRVTPLDSYYGFQPSYQLYDGRADDTRLQLSGNTGDNTIDATNQGRLGATLMGDRSKTFGGIVLDGGLGNDTLIGGAEDDYYVLDSLGDKVVETGIADNGAQLSLDDTVVSSRISIDLPLHVENIELLGDQAINATGNDQANQIRASRNTARNVLTGKGGDDTYYVGIDDAVVEQAGGGTDRVIIDVMAIGAAAYHSSGKVFRLDDYANVEKLAANGQLRGNQPAQGVHLVGNAGNNTVSGSFQDDIVEGGAGDDVVEDQYAAIRPNASLYSSGWDNDELLGGAGDDRLVSYAGRDVMDGGTGNDTLVGGDVFRFGRGDGQDVITAWTGRASADRQQALRFKTGVVASDVSVRRVGDTLVVAIRGTTDQVTVQGFYGDQEFNAVRSIEFADGTAWGFDALMRMTDPNTVNHAPVLSATLPEAKAATNTPFSFTLSAGAFKDEDAGEVLTYSATLADGKPLPGWLAFDAPRLSFSGTPAAADQGALSVRVTATDAMGAQASGSFALNIAAGNRPPVAGAAIAQQRATEDAEWRFTVPAGTFTDADAGDVLTWTAQHFGGGPLPDWLSFDAATRTFHGTPTGNDGGTLGVALVVTDRAAASARLGFDVWVETVNDAPVAKTPLTAQSFKQGAAWSFALPADAFVDEDEGDVLTYSATLSSGAALPAWLTFDAAKKTLRSSSTSAPAGTYEITITGTDEAGAKASQKLPLTVQSGTITGTASNDTLTGTSGNDTLDGGAGADTMTGLGGDDTYVVDNASDKVVEAANAGADTVLSSVTYTLTANVENLTLTGTAAISGTGNALANALVGNAGANRLDGGSGADAMTGGAGNDVYVVDNAGDTVTEAANGGTDAVESSITHALAANVENLTLTGTAAINGTGNALNNTLTGNSGANRLDGGSGADAMTGGAGNDVYVVDNAGDTVIEAANGGTDAVESSITHTLAANVENLTLTGTAAINGTGNALANTLAGNSGANRLDGGAGADAMSGGAGDDVYMVDNASDTVTEGANGGTDTVESSIAYTLGSDVENLTLTGSSALNGTGNALNNRLLGNAGANTLTGGAGADYLDGAAGADTLIGGLGNDTYWLGRGYGLDTIQENDSTSGNQDIAKFGSDISSRQLWFRKSGNHLEVSVIGTNDKFTVSDWYSGTKNQVERFDAGDGKSLTNSQVQNLVQAMASFSPPAAGQTTLPANYQSGLESVLAANWK</sequence>
<dbReference type="GO" id="GO:0016020">
    <property type="term" value="C:membrane"/>
    <property type="evidence" value="ECO:0007669"/>
    <property type="project" value="InterPro"/>
</dbReference>
<dbReference type="Pfam" id="PF05345">
    <property type="entry name" value="He_PIG"/>
    <property type="match status" value="3"/>
</dbReference>
<evidence type="ECO:0000256" key="3">
    <source>
        <dbReference type="ARBA" id="ARBA00022837"/>
    </source>
</evidence>
<dbReference type="Gene3D" id="2.60.40.10">
    <property type="entry name" value="Immunoglobulins"/>
    <property type="match status" value="3"/>
</dbReference>
<protein>
    <submittedName>
        <fullName evidence="6">Ca2+-binding protein, RTX toxin-related</fullName>
    </submittedName>
</protein>
<keyword evidence="7" id="KW-1185">Reference proteome</keyword>
<dbReference type="PANTHER" id="PTHR38340:SF1">
    <property type="entry name" value="S-LAYER PROTEIN"/>
    <property type="match status" value="1"/>
</dbReference>
<keyword evidence="3" id="KW-0106">Calcium</keyword>
<dbReference type="Gene3D" id="2.150.10.10">
    <property type="entry name" value="Serralysin-like metalloprotease, C-terminal"/>
    <property type="match status" value="14"/>
</dbReference>
<proteinExistence type="predicted"/>
<feature type="domain" description="Dystroglycan-type cadherin-like" evidence="5">
    <location>
        <begin position="2540"/>
        <end position="2640"/>
    </location>
</feature>
<accession>A0A1G6V3H8</accession>
<dbReference type="EMBL" id="FMZC01000006">
    <property type="protein sequence ID" value="SDD47486.1"/>
    <property type="molecule type" value="Genomic_DNA"/>
</dbReference>
<dbReference type="InterPro" id="IPR011049">
    <property type="entry name" value="Serralysin-like_metalloprot_C"/>
</dbReference>
<keyword evidence="2" id="KW-0964">Secreted</keyword>
<evidence type="ECO:0000256" key="4">
    <source>
        <dbReference type="SAM" id="MobiDB-lite"/>
    </source>
</evidence>
<dbReference type="SMART" id="SM00736">
    <property type="entry name" value="CADG"/>
    <property type="match status" value="3"/>
</dbReference>
<dbReference type="Pfam" id="PF00353">
    <property type="entry name" value="HemolysinCabind"/>
    <property type="match status" value="21"/>
</dbReference>
<dbReference type="Gene3D" id="2.160.20.160">
    <property type="match status" value="1"/>
</dbReference>
<dbReference type="SUPFAM" id="SSF51120">
    <property type="entry name" value="beta-Roll"/>
    <property type="match status" value="12"/>
</dbReference>
<dbReference type="InterPro" id="IPR050557">
    <property type="entry name" value="RTX_toxin/Mannuronan_C5-epim"/>
</dbReference>
<dbReference type="InterPro" id="IPR001343">
    <property type="entry name" value="Hemolysn_Ca-bd"/>
</dbReference>
<dbReference type="InterPro" id="IPR010566">
    <property type="entry name" value="Haemolys_ca-bd"/>
</dbReference>
<dbReference type="InterPro" id="IPR015919">
    <property type="entry name" value="Cadherin-like_sf"/>
</dbReference>